<feature type="domain" description="Nitrile hydratase beta subunit-like N-terminal" evidence="1">
    <location>
        <begin position="1"/>
        <end position="87"/>
    </location>
</feature>
<dbReference type="SUPFAM" id="SSF50090">
    <property type="entry name" value="Electron transport accessory proteins"/>
    <property type="match status" value="1"/>
</dbReference>
<proteinExistence type="predicted"/>
<evidence type="ECO:0000259" key="1">
    <source>
        <dbReference type="Pfam" id="PF21006"/>
    </source>
</evidence>
<name>A0ABW1A0N3_9ACTN</name>
<evidence type="ECO:0000313" key="3">
    <source>
        <dbReference type="Proteomes" id="UP001596074"/>
    </source>
</evidence>
<dbReference type="InterPro" id="IPR008990">
    <property type="entry name" value="Elect_transpt_acc-like_dom_sf"/>
</dbReference>
<sequence>MSRVHDMGGQLGFGPVPVVVGDEPPFHADWEARVFAVSAVLLRVGVFTMDEFRDAIESLPPETYLRSSYYERWLHAMEGLLEAKGLV</sequence>
<dbReference type="InterPro" id="IPR049054">
    <property type="entry name" value="CN_hydtase_beta-like_N"/>
</dbReference>
<protein>
    <recommendedName>
        <fullName evidence="1">Nitrile hydratase beta subunit-like N-terminal domain-containing protein</fullName>
    </recommendedName>
</protein>
<keyword evidence="3" id="KW-1185">Reference proteome</keyword>
<gene>
    <name evidence="2" type="ORF">ACFPZN_22230</name>
</gene>
<accession>A0ABW1A0N3</accession>
<reference evidence="3" key="1">
    <citation type="journal article" date="2019" name="Int. J. Syst. Evol. Microbiol.">
        <title>The Global Catalogue of Microorganisms (GCM) 10K type strain sequencing project: providing services to taxonomists for standard genome sequencing and annotation.</title>
        <authorList>
            <consortium name="The Broad Institute Genomics Platform"/>
            <consortium name="The Broad Institute Genome Sequencing Center for Infectious Disease"/>
            <person name="Wu L."/>
            <person name="Ma J."/>
        </authorList>
    </citation>
    <scope>NUCLEOTIDE SEQUENCE [LARGE SCALE GENOMIC DNA]</scope>
    <source>
        <strain evidence="3">KCTC 42087</strain>
    </source>
</reference>
<evidence type="ECO:0000313" key="2">
    <source>
        <dbReference type="EMBL" id="MFC5748348.1"/>
    </source>
</evidence>
<dbReference type="Proteomes" id="UP001596074">
    <property type="component" value="Unassembled WGS sequence"/>
</dbReference>
<dbReference type="EMBL" id="JBHSON010000031">
    <property type="protein sequence ID" value="MFC5748348.1"/>
    <property type="molecule type" value="Genomic_DNA"/>
</dbReference>
<organism evidence="2 3">
    <name type="scientific">Actinomadura rugatobispora</name>
    <dbReference type="NCBI Taxonomy" id="1994"/>
    <lineage>
        <taxon>Bacteria</taxon>
        <taxon>Bacillati</taxon>
        <taxon>Actinomycetota</taxon>
        <taxon>Actinomycetes</taxon>
        <taxon>Streptosporangiales</taxon>
        <taxon>Thermomonosporaceae</taxon>
        <taxon>Actinomadura</taxon>
    </lineage>
</organism>
<comment type="caution">
    <text evidence="2">The sequence shown here is derived from an EMBL/GenBank/DDBJ whole genome shotgun (WGS) entry which is preliminary data.</text>
</comment>
<dbReference type="Gene3D" id="1.10.472.20">
    <property type="entry name" value="Nitrile hydratase, beta subunit"/>
    <property type="match status" value="1"/>
</dbReference>
<dbReference type="RefSeq" id="WP_378284005.1">
    <property type="nucleotide sequence ID" value="NZ_JBHSON010000031.1"/>
</dbReference>
<dbReference type="InterPro" id="IPR042262">
    <property type="entry name" value="CN_hydtase_beta_C"/>
</dbReference>
<dbReference type="Pfam" id="PF21006">
    <property type="entry name" value="NHase_beta_N"/>
    <property type="match status" value="1"/>
</dbReference>